<reference evidence="1" key="1">
    <citation type="submission" date="2014-11" db="EMBL/GenBank/DDBJ databases">
        <authorList>
            <person name="Amaro Gonzalez C."/>
        </authorList>
    </citation>
    <scope>NUCLEOTIDE SEQUENCE</scope>
</reference>
<dbReference type="AlphaFoldDB" id="A0A0E9PLF4"/>
<accession>A0A0E9PLF4</accession>
<dbReference type="EMBL" id="GBXM01103672">
    <property type="protein sequence ID" value="JAH04905.1"/>
    <property type="molecule type" value="Transcribed_RNA"/>
</dbReference>
<reference evidence="1" key="2">
    <citation type="journal article" date="2015" name="Fish Shellfish Immunol.">
        <title>Early steps in the European eel (Anguilla anguilla)-Vibrio vulnificus interaction in the gills: Role of the RtxA13 toxin.</title>
        <authorList>
            <person name="Callol A."/>
            <person name="Pajuelo D."/>
            <person name="Ebbesson L."/>
            <person name="Teles M."/>
            <person name="MacKenzie S."/>
            <person name="Amaro C."/>
        </authorList>
    </citation>
    <scope>NUCLEOTIDE SEQUENCE</scope>
</reference>
<sequence>MHLQVLNLQPLSWCEIGGNWGRQRQKCSW</sequence>
<evidence type="ECO:0000313" key="1">
    <source>
        <dbReference type="EMBL" id="JAH04905.1"/>
    </source>
</evidence>
<proteinExistence type="predicted"/>
<name>A0A0E9PLF4_ANGAN</name>
<organism evidence="1">
    <name type="scientific">Anguilla anguilla</name>
    <name type="common">European freshwater eel</name>
    <name type="synonym">Muraena anguilla</name>
    <dbReference type="NCBI Taxonomy" id="7936"/>
    <lineage>
        <taxon>Eukaryota</taxon>
        <taxon>Metazoa</taxon>
        <taxon>Chordata</taxon>
        <taxon>Craniata</taxon>
        <taxon>Vertebrata</taxon>
        <taxon>Euteleostomi</taxon>
        <taxon>Actinopterygii</taxon>
        <taxon>Neopterygii</taxon>
        <taxon>Teleostei</taxon>
        <taxon>Anguilliformes</taxon>
        <taxon>Anguillidae</taxon>
        <taxon>Anguilla</taxon>
    </lineage>
</organism>
<protein>
    <submittedName>
        <fullName evidence="1">Uncharacterized protein</fullName>
    </submittedName>
</protein>